<reference evidence="7 8" key="1">
    <citation type="submission" date="2021-11" db="EMBL/GenBank/DDBJ databases">
        <title>Draft genome sequence of Actinomycetospora sp. SF1 isolated from the rhizosphere soil.</title>
        <authorList>
            <person name="Duangmal K."/>
            <person name="Chantavorakit T."/>
        </authorList>
    </citation>
    <scope>NUCLEOTIDE SEQUENCE [LARGE SCALE GENOMIC DNA]</scope>
    <source>
        <strain evidence="7 8">TBRC 5722</strain>
    </source>
</reference>
<dbReference type="Proteomes" id="UP001199469">
    <property type="component" value="Unassembled WGS sequence"/>
</dbReference>
<dbReference type="RefSeq" id="WP_230736978.1">
    <property type="nucleotide sequence ID" value="NZ_JAJNDB010000004.1"/>
</dbReference>
<comment type="caution">
    <text evidence="7">The sequence shown here is derived from an EMBL/GenBank/DDBJ whole genome shotgun (WGS) entry which is preliminary data.</text>
</comment>
<keyword evidence="2 3" id="KW-0786">Thiamine pyrophosphate</keyword>
<evidence type="ECO:0000313" key="8">
    <source>
        <dbReference type="Proteomes" id="UP001199469"/>
    </source>
</evidence>
<dbReference type="InterPro" id="IPR029061">
    <property type="entry name" value="THDP-binding"/>
</dbReference>
<evidence type="ECO:0000256" key="2">
    <source>
        <dbReference type="ARBA" id="ARBA00023052"/>
    </source>
</evidence>
<dbReference type="InterPro" id="IPR047212">
    <property type="entry name" value="TPP_POXB-like"/>
</dbReference>
<dbReference type="InterPro" id="IPR000399">
    <property type="entry name" value="TPP-bd_CS"/>
</dbReference>
<dbReference type="InterPro" id="IPR012000">
    <property type="entry name" value="Thiamin_PyroP_enz_cen_dom"/>
</dbReference>
<evidence type="ECO:0000256" key="1">
    <source>
        <dbReference type="ARBA" id="ARBA00007812"/>
    </source>
</evidence>
<evidence type="ECO:0000259" key="6">
    <source>
        <dbReference type="Pfam" id="PF02776"/>
    </source>
</evidence>
<feature type="domain" description="Thiamine pyrophosphate enzyme N-terminal TPP-binding" evidence="6">
    <location>
        <begin position="4"/>
        <end position="120"/>
    </location>
</feature>
<dbReference type="Gene3D" id="3.40.50.1220">
    <property type="entry name" value="TPP-binding domain"/>
    <property type="match status" value="1"/>
</dbReference>
<feature type="domain" description="Thiamine pyrophosphate enzyme central" evidence="4">
    <location>
        <begin position="196"/>
        <end position="322"/>
    </location>
</feature>
<dbReference type="PANTHER" id="PTHR42981:SF2">
    <property type="entry name" value="PYRUVATE DEHYDROGENASE [UBIQUINONE]"/>
    <property type="match status" value="1"/>
</dbReference>
<dbReference type="InterPro" id="IPR047211">
    <property type="entry name" value="POXB-like"/>
</dbReference>
<evidence type="ECO:0000259" key="4">
    <source>
        <dbReference type="Pfam" id="PF00205"/>
    </source>
</evidence>
<dbReference type="EMBL" id="JAJNDB010000004">
    <property type="protein sequence ID" value="MCD2195671.1"/>
    <property type="molecule type" value="Genomic_DNA"/>
</dbReference>
<dbReference type="SUPFAM" id="SSF52518">
    <property type="entry name" value="Thiamin diphosphate-binding fold (THDP-binding)"/>
    <property type="match status" value="2"/>
</dbReference>
<dbReference type="Pfam" id="PF00205">
    <property type="entry name" value="TPP_enzyme_M"/>
    <property type="match status" value="1"/>
</dbReference>
<dbReference type="InterPro" id="IPR011766">
    <property type="entry name" value="TPP_enzyme_TPP-bd"/>
</dbReference>
<comment type="similarity">
    <text evidence="1 3">Belongs to the TPP enzyme family.</text>
</comment>
<keyword evidence="7" id="KW-0670">Pyruvate</keyword>
<evidence type="ECO:0000259" key="5">
    <source>
        <dbReference type="Pfam" id="PF02775"/>
    </source>
</evidence>
<keyword evidence="8" id="KW-1185">Reference proteome</keyword>
<evidence type="ECO:0000313" key="7">
    <source>
        <dbReference type="EMBL" id="MCD2195671.1"/>
    </source>
</evidence>
<dbReference type="InterPro" id="IPR029035">
    <property type="entry name" value="DHS-like_NAD/FAD-binding_dom"/>
</dbReference>
<dbReference type="CDD" id="cd07039">
    <property type="entry name" value="TPP_PYR_POX"/>
    <property type="match status" value="1"/>
</dbReference>
<sequence>MASTVADQLVEVLIQAGVRRIYGLVGDSLNPIVDAVRRSGGAADGGIDWIHVHNEEAGALAASAEAQLTGQLAVCAGSCGPGNTHLVNGLYDAHRSGAPVLAIASHIPSTQIGTTYFQETHPTALFTECSSWVELISSAAQLPRLQRIAMQTALADGGVSVMVVPGDVSAEPAAHPTGTGDLVAPSSVVVPARDRVEALAEHLNRARTVTLFVGAGARDARDEVLALAERVKAPVGHSLGGKEWIQYDNPYDVGMSGLLGYGACYEASHEAELLVLLGTDFPYDGFLPQAHTVQVDRDGRHLGRRSVLDLGVEGDVGETLRAVLPLLTEKTDRAFLDEMLRHHADALEHVVDAYTTKVSERTPIHPEYVADVLDDELADDAVVTVDTGMCNVWAARYISPTGRRRILGSFRHGTMANALPHAIGAATAFPGRQVVSMSGDGGLTMLLGELLTAAEHSLDLSVVAFNNGALGMIRLEMMVAGYPSFQTDHGPADLGAIASAAGLHAVTVSEPGALRDALREALAHRGPSLVDVRTDPDALSIPPHITAEQVRGFALAGMRTVLAGGVGKMITLARSNLRSVPRHPLR</sequence>
<protein>
    <submittedName>
        <fullName evidence="7">Pyruvate dehydrogenase</fullName>
    </submittedName>
</protein>
<dbReference type="CDD" id="cd02014">
    <property type="entry name" value="TPP_POX"/>
    <property type="match status" value="1"/>
</dbReference>
<proteinExistence type="inferred from homology"/>
<organism evidence="7 8">
    <name type="scientific">Actinomycetospora endophytica</name>
    <dbReference type="NCBI Taxonomy" id="2291215"/>
    <lineage>
        <taxon>Bacteria</taxon>
        <taxon>Bacillati</taxon>
        <taxon>Actinomycetota</taxon>
        <taxon>Actinomycetes</taxon>
        <taxon>Pseudonocardiales</taxon>
        <taxon>Pseudonocardiaceae</taxon>
        <taxon>Actinomycetospora</taxon>
    </lineage>
</organism>
<dbReference type="Pfam" id="PF02776">
    <property type="entry name" value="TPP_enzyme_N"/>
    <property type="match status" value="1"/>
</dbReference>
<dbReference type="InterPro" id="IPR047210">
    <property type="entry name" value="TPP_PYR_POXB-like"/>
</dbReference>
<dbReference type="NCBIfam" id="NF005114">
    <property type="entry name" value="PRK06546.1"/>
    <property type="match status" value="1"/>
</dbReference>
<dbReference type="Gene3D" id="3.40.50.970">
    <property type="match status" value="2"/>
</dbReference>
<feature type="domain" description="Thiamine pyrophosphate enzyme TPP-binding" evidence="5">
    <location>
        <begin position="386"/>
        <end position="532"/>
    </location>
</feature>
<dbReference type="Pfam" id="PF02775">
    <property type="entry name" value="TPP_enzyme_C"/>
    <property type="match status" value="1"/>
</dbReference>
<accession>A0ABS8PE47</accession>
<dbReference type="SUPFAM" id="SSF52467">
    <property type="entry name" value="DHS-like NAD/FAD-binding domain"/>
    <property type="match status" value="1"/>
</dbReference>
<name>A0ABS8PE47_9PSEU</name>
<gene>
    <name evidence="7" type="ORF">LQ327_20065</name>
</gene>
<evidence type="ECO:0000256" key="3">
    <source>
        <dbReference type="RuleBase" id="RU362132"/>
    </source>
</evidence>
<dbReference type="PROSITE" id="PS00187">
    <property type="entry name" value="TPP_ENZYMES"/>
    <property type="match status" value="1"/>
</dbReference>
<dbReference type="PANTHER" id="PTHR42981">
    <property type="entry name" value="PYRUVATE DEHYDROGENASE [UBIQUINONE]"/>
    <property type="match status" value="1"/>
</dbReference>
<dbReference type="InterPro" id="IPR012001">
    <property type="entry name" value="Thiamin_PyroP_enz_TPP-bd_dom"/>
</dbReference>